<accession>A0A934RY85</accession>
<dbReference type="PANTHER" id="PTHR43584:SF8">
    <property type="entry name" value="N-ACETYLMURAMATE ALPHA-1-PHOSPHATE URIDYLYLTRANSFERASE"/>
    <property type="match status" value="1"/>
</dbReference>
<dbReference type="Proteomes" id="UP000617628">
    <property type="component" value="Unassembled WGS sequence"/>
</dbReference>
<evidence type="ECO:0000256" key="2">
    <source>
        <dbReference type="ARBA" id="ARBA00023315"/>
    </source>
</evidence>
<dbReference type="InterPro" id="IPR056729">
    <property type="entry name" value="GMPPB_C"/>
</dbReference>
<proteinExistence type="predicted"/>
<dbReference type="RefSeq" id="WP_200354754.1">
    <property type="nucleotide sequence ID" value="NZ_JAENIL010000010.1"/>
</dbReference>
<dbReference type="InterPro" id="IPR050065">
    <property type="entry name" value="GlmU-like"/>
</dbReference>
<protein>
    <submittedName>
        <fullName evidence="4">UDP-N-acetylglucosamine diphosphorylase</fullName>
    </submittedName>
</protein>
<dbReference type="EMBL" id="JAENIL010000010">
    <property type="protein sequence ID" value="MBK1876537.1"/>
    <property type="molecule type" value="Genomic_DNA"/>
</dbReference>
<dbReference type="AlphaFoldDB" id="A0A934RY85"/>
<dbReference type="PANTHER" id="PTHR43584">
    <property type="entry name" value="NUCLEOTIDYL TRANSFERASE"/>
    <property type="match status" value="1"/>
</dbReference>
<evidence type="ECO:0000313" key="5">
    <source>
        <dbReference type="Proteomes" id="UP000617628"/>
    </source>
</evidence>
<keyword evidence="2" id="KW-0012">Acyltransferase</keyword>
<dbReference type="SUPFAM" id="SSF51161">
    <property type="entry name" value="Trimeric LpxA-like enzymes"/>
    <property type="match status" value="1"/>
</dbReference>
<evidence type="ECO:0000313" key="4">
    <source>
        <dbReference type="EMBL" id="MBK1876537.1"/>
    </source>
</evidence>
<dbReference type="GO" id="GO:0016779">
    <property type="term" value="F:nucleotidyltransferase activity"/>
    <property type="evidence" value="ECO:0007669"/>
    <property type="project" value="UniProtKB-ARBA"/>
</dbReference>
<gene>
    <name evidence="4" type="ORF">JIN87_06625</name>
</gene>
<feature type="domain" description="Mannose-1-phosphate guanyltransferase C-terminal" evidence="3">
    <location>
        <begin position="72"/>
        <end position="192"/>
    </location>
</feature>
<dbReference type="Gene3D" id="2.160.10.10">
    <property type="entry name" value="Hexapeptide repeat proteins"/>
    <property type="match status" value="1"/>
</dbReference>
<sequence length="225" mass="24004">MKASDLFSFPDSIPFKDFFSPDALPWEWIGQIKPALAAGFEERVPGNVPAGVSISGKVFIHESVKLPAFCSIQGPVWIGENVEIRPGAYIRGNVIIGAGSVVGNSCEYKNCFLMEGVQTPHFSYIGDSVLGNRSHLGAGVILSNLRLDQKPVKAKTEDGFMDTGLRKFGALLGDEAEVGCNAVLNPGSILGKRALVGPCTPFAGTLAEGRMLLSKPQSREIGRPD</sequence>
<evidence type="ECO:0000259" key="3">
    <source>
        <dbReference type="Pfam" id="PF25087"/>
    </source>
</evidence>
<keyword evidence="5" id="KW-1185">Reference proteome</keyword>
<keyword evidence="1" id="KW-0808">Transferase</keyword>
<reference evidence="4" key="1">
    <citation type="submission" date="2021-01" db="EMBL/GenBank/DDBJ databases">
        <title>Modified the classification status of verrucomicrobia.</title>
        <authorList>
            <person name="Feng X."/>
        </authorList>
    </citation>
    <scope>NUCLEOTIDE SEQUENCE</scope>
    <source>
        <strain evidence="4">KCTC 13126</strain>
    </source>
</reference>
<dbReference type="GO" id="GO:0016746">
    <property type="term" value="F:acyltransferase activity"/>
    <property type="evidence" value="ECO:0007669"/>
    <property type="project" value="UniProtKB-KW"/>
</dbReference>
<evidence type="ECO:0000256" key="1">
    <source>
        <dbReference type="ARBA" id="ARBA00022679"/>
    </source>
</evidence>
<dbReference type="CDD" id="cd05636">
    <property type="entry name" value="LbH_G1P_TT_C_like"/>
    <property type="match status" value="1"/>
</dbReference>
<organism evidence="4 5">
    <name type="scientific">Pelagicoccus mobilis</name>
    <dbReference type="NCBI Taxonomy" id="415221"/>
    <lineage>
        <taxon>Bacteria</taxon>
        <taxon>Pseudomonadati</taxon>
        <taxon>Verrucomicrobiota</taxon>
        <taxon>Opitutia</taxon>
        <taxon>Puniceicoccales</taxon>
        <taxon>Pelagicoccaceae</taxon>
        <taxon>Pelagicoccus</taxon>
    </lineage>
</organism>
<dbReference type="InterPro" id="IPR011004">
    <property type="entry name" value="Trimer_LpxA-like_sf"/>
</dbReference>
<name>A0A934RY85_9BACT</name>
<dbReference type="Pfam" id="PF25087">
    <property type="entry name" value="GMPPB_C"/>
    <property type="match status" value="1"/>
</dbReference>
<comment type="caution">
    <text evidence="4">The sequence shown here is derived from an EMBL/GenBank/DDBJ whole genome shotgun (WGS) entry which is preliminary data.</text>
</comment>